<sequence>MAAVRVVSAEARAGDVVHVTGAASVQFVSRPIVARVIRVRDDMVTYHGWCWLDVYQLDARGEATERRTIFVRPDGLRRGAMST</sequence>
<name>A0A1C4UFX0_9ACTN</name>
<evidence type="ECO:0000313" key="2">
    <source>
        <dbReference type="Proteomes" id="UP000199375"/>
    </source>
</evidence>
<dbReference type="EMBL" id="FMCW01000003">
    <property type="protein sequence ID" value="SCE70562.1"/>
    <property type="molecule type" value="Genomic_DNA"/>
</dbReference>
<proteinExistence type="predicted"/>
<protein>
    <submittedName>
        <fullName evidence="1">Uncharacterized protein</fullName>
    </submittedName>
</protein>
<dbReference type="AlphaFoldDB" id="A0A1C4UFX0"/>
<reference evidence="1 2" key="1">
    <citation type="submission" date="2016-06" db="EMBL/GenBank/DDBJ databases">
        <authorList>
            <person name="Kjaerup R.B."/>
            <person name="Dalgaard T.S."/>
            <person name="Juul-Madsen H.R."/>
        </authorList>
    </citation>
    <scope>NUCLEOTIDE SEQUENCE [LARGE SCALE GENOMIC DNA]</scope>
    <source>
        <strain evidence="1 2">DSM 45626</strain>
    </source>
</reference>
<accession>A0A1C4UFX0</accession>
<gene>
    <name evidence="1" type="ORF">GA0070558_103167</name>
</gene>
<evidence type="ECO:0000313" key="1">
    <source>
        <dbReference type="EMBL" id="SCE70562.1"/>
    </source>
</evidence>
<organism evidence="1 2">
    <name type="scientific">Micromonospora haikouensis</name>
    <dbReference type="NCBI Taxonomy" id="686309"/>
    <lineage>
        <taxon>Bacteria</taxon>
        <taxon>Bacillati</taxon>
        <taxon>Actinomycetota</taxon>
        <taxon>Actinomycetes</taxon>
        <taxon>Micromonosporales</taxon>
        <taxon>Micromonosporaceae</taxon>
        <taxon>Micromonospora</taxon>
    </lineage>
</organism>
<dbReference type="Proteomes" id="UP000199375">
    <property type="component" value="Unassembled WGS sequence"/>
</dbReference>